<organism evidence="2 3">
    <name type="scientific">Actinopolyspora alba</name>
    <dbReference type="NCBI Taxonomy" id="673379"/>
    <lineage>
        <taxon>Bacteria</taxon>
        <taxon>Bacillati</taxon>
        <taxon>Actinomycetota</taxon>
        <taxon>Actinomycetes</taxon>
        <taxon>Actinopolysporales</taxon>
        <taxon>Actinopolysporaceae</taxon>
        <taxon>Actinopolyspora</taxon>
        <taxon>Actinopolyspora alba group</taxon>
    </lineage>
</organism>
<gene>
    <name evidence="2" type="ORF">SAMN04487819_109272</name>
</gene>
<feature type="region of interest" description="Disordered" evidence="1">
    <location>
        <begin position="20"/>
        <end position="61"/>
    </location>
</feature>
<dbReference type="Proteomes" id="UP000198716">
    <property type="component" value="Unassembled WGS sequence"/>
</dbReference>
<accession>A0A1I1YVF1</accession>
<name>A0A1I1YVF1_9ACTN</name>
<evidence type="ECO:0000313" key="3">
    <source>
        <dbReference type="Proteomes" id="UP000198716"/>
    </source>
</evidence>
<dbReference type="AlphaFoldDB" id="A0A1I1YVF1"/>
<dbReference type="EMBL" id="FOMZ01000009">
    <property type="protein sequence ID" value="SFE23441.1"/>
    <property type="molecule type" value="Genomic_DNA"/>
</dbReference>
<protein>
    <submittedName>
        <fullName evidence="2">Uncharacterized protein</fullName>
    </submittedName>
</protein>
<sequence>MPTQVWHSAVQLGFFASCTGTGGTAEPRSRRRQTLIPGEEGSTAGRAGTSKPTSILGLVVV</sequence>
<evidence type="ECO:0000313" key="2">
    <source>
        <dbReference type="EMBL" id="SFE23441.1"/>
    </source>
</evidence>
<keyword evidence="3" id="KW-1185">Reference proteome</keyword>
<reference evidence="3" key="1">
    <citation type="submission" date="2016-10" db="EMBL/GenBank/DDBJ databases">
        <authorList>
            <person name="Varghese N."/>
            <person name="Submissions S."/>
        </authorList>
    </citation>
    <scope>NUCLEOTIDE SEQUENCE [LARGE SCALE GENOMIC DNA]</scope>
    <source>
        <strain evidence="3">DSM 45004</strain>
    </source>
</reference>
<evidence type="ECO:0000256" key="1">
    <source>
        <dbReference type="SAM" id="MobiDB-lite"/>
    </source>
</evidence>
<proteinExistence type="predicted"/>